<feature type="compositionally biased region" description="Basic and acidic residues" evidence="9">
    <location>
        <begin position="584"/>
        <end position="594"/>
    </location>
</feature>
<keyword evidence="3 14" id="KW-0489">Methyltransferase</keyword>
<keyword evidence="6" id="KW-0156">Chromatin regulator</keyword>
<keyword evidence="5" id="KW-0949">S-adenosyl-L-methionine</keyword>
<dbReference type="SMART" id="SM00468">
    <property type="entry name" value="PreSET"/>
    <property type="match status" value="1"/>
</dbReference>
<comment type="subcellular location">
    <subcellularLocation>
        <location evidence="1">Chromosome</location>
    </subcellularLocation>
    <subcellularLocation>
        <location evidence="8">Nucleus</location>
    </subcellularLocation>
</comment>
<evidence type="ECO:0000259" key="12">
    <source>
        <dbReference type="PROSITE" id="PS50868"/>
    </source>
</evidence>
<dbReference type="InterPro" id="IPR015947">
    <property type="entry name" value="PUA-like_sf"/>
</dbReference>
<dbReference type="PROSITE" id="PS51015">
    <property type="entry name" value="YDG"/>
    <property type="match status" value="1"/>
</dbReference>
<dbReference type="InterPro" id="IPR007728">
    <property type="entry name" value="Pre-SET_dom"/>
</dbReference>
<protein>
    <submittedName>
        <fullName evidence="14">Histone-lysine N-methyltransferase, H3 lysine-9 specific SUVH4-like protein</fullName>
    </submittedName>
</protein>
<evidence type="ECO:0000256" key="5">
    <source>
        <dbReference type="ARBA" id="ARBA00022691"/>
    </source>
</evidence>
<evidence type="ECO:0000256" key="8">
    <source>
        <dbReference type="PROSITE-ProRule" id="PRU00358"/>
    </source>
</evidence>
<dbReference type="Gene3D" id="2.170.270.10">
    <property type="entry name" value="SET domain"/>
    <property type="match status" value="1"/>
</dbReference>
<dbReference type="Pfam" id="PF00856">
    <property type="entry name" value="SET"/>
    <property type="match status" value="1"/>
</dbReference>
<dbReference type="InterPro" id="IPR051357">
    <property type="entry name" value="H3K9_HMTase_SUVAR3-9"/>
</dbReference>
<feature type="compositionally biased region" description="Low complexity" evidence="9">
    <location>
        <begin position="494"/>
        <end position="504"/>
    </location>
</feature>
<feature type="domain" description="Pre-SET" evidence="11">
    <location>
        <begin position="858"/>
        <end position="918"/>
    </location>
</feature>
<evidence type="ECO:0000256" key="9">
    <source>
        <dbReference type="SAM" id="MobiDB-lite"/>
    </source>
</evidence>
<feature type="compositionally biased region" description="Basic and acidic residues" evidence="9">
    <location>
        <begin position="273"/>
        <end position="287"/>
    </location>
</feature>
<keyword evidence="4 14" id="KW-0808">Transferase</keyword>
<feature type="compositionally biased region" description="Basic residues" evidence="9">
    <location>
        <begin position="512"/>
        <end position="525"/>
    </location>
</feature>
<dbReference type="Proteomes" id="UP000623129">
    <property type="component" value="Unassembled WGS sequence"/>
</dbReference>
<gene>
    <name evidence="14" type="ORF">FCM35_KLT00713</name>
</gene>
<feature type="region of interest" description="Disordered" evidence="9">
    <location>
        <begin position="584"/>
        <end position="607"/>
    </location>
</feature>
<dbReference type="SUPFAM" id="SSF88697">
    <property type="entry name" value="PUA domain-like"/>
    <property type="match status" value="1"/>
</dbReference>
<evidence type="ECO:0000259" key="10">
    <source>
        <dbReference type="PROSITE" id="PS50280"/>
    </source>
</evidence>
<dbReference type="OrthoDB" id="5792673at2759"/>
<keyword evidence="15" id="KW-1185">Reference proteome</keyword>
<dbReference type="InterPro" id="IPR036987">
    <property type="entry name" value="SRA-YDG_sf"/>
</dbReference>
<dbReference type="SUPFAM" id="SSF82199">
    <property type="entry name" value="SET domain"/>
    <property type="match status" value="1"/>
</dbReference>
<dbReference type="GO" id="GO:0032259">
    <property type="term" value="P:methylation"/>
    <property type="evidence" value="ECO:0007669"/>
    <property type="project" value="UniProtKB-KW"/>
</dbReference>
<feature type="compositionally biased region" description="Low complexity" evidence="9">
    <location>
        <begin position="74"/>
        <end position="105"/>
    </location>
</feature>
<evidence type="ECO:0000256" key="6">
    <source>
        <dbReference type="ARBA" id="ARBA00022853"/>
    </source>
</evidence>
<dbReference type="InterPro" id="IPR025794">
    <property type="entry name" value="H3-K9-MeTrfase_plant"/>
</dbReference>
<keyword evidence="2" id="KW-0158">Chromosome</keyword>
<accession>A0A833VTT5</accession>
<dbReference type="AlphaFoldDB" id="A0A833VTT5"/>
<dbReference type="Pfam" id="PF02182">
    <property type="entry name" value="SAD_SRA"/>
    <property type="match status" value="1"/>
</dbReference>
<evidence type="ECO:0000256" key="4">
    <source>
        <dbReference type="ARBA" id="ARBA00022679"/>
    </source>
</evidence>
<evidence type="ECO:0000313" key="14">
    <source>
        <dbReference type="EMBL" id="KAF3342075.1"/>
    </source>
</evidence>
<dbReference type="InterPro" id="IPR046341">
    <property type="entry name" value="SET_dom_sf"/>
</dbReference>
<evidence type="ECO:0000259" key="13">
    <source>
        <dbReference type="PROSITE" id="PS51015"/>
    </source>
</evidence>
<name>A0A833VTT5_9POAL</name>
<feature type="region of interest" description="Disordered" evidence="9">
    <location>
        <begin position="494"/>
        <end position="545"/>
    </location>
</feature>
<dbReference type="PANTHER" id="PTHR45660">
    <property type="entry name" value="HISTONE-LYSINE N-METHYLTRANSFERASE SETMAR"/>
    <property type="match status" value="1"/>
</dbReference>
<dbReference type="PROSITE" id="PS50280">
    <property type="entry name" value="SET"/>
    <property type="match status" value="1"/>
</dbReference>
<dbReference type="InterPro" id="IPR003105">
    <property type="entry name" value="SRA_YDG"/>
</dbReference>
<dbReference type="PROSITE" id="PS50867">
    <property type="entry name" value="PRE_SET"/>
    <property type="match status" value="1"/>
</dbReference>
<organism evidence="14 15">
    <name type="scientific">Carex littledalei</name>
    <dbReference type="NCBI Taxonomy" id="544730"/>
    <lineage>
        <taxon>Eukaryota</taxon>
        <taxon>Viridiplantae</taxon>
        <taxon>Streptophyta</taxon>
        <taxon>Embryophyta</taxon>
        <taxon>Tracheophyta</taxon>
        <taxon>Spermatophyta</taxon>
        <taxon>Magnoliopsida</taxon>
        <taxon>Liliopsida</taxon>
        <taxon>Poales</taxon>
        <taxon>Cyperaceae</taxon>
        <taxon>Cyperoideae</taxon>
        <taxon>Cariceae</taxon>
        <taxon>Carex</taxon>
        <taxon>Carex subgen. Euthyceras</taxon>
    </lineage>
</organism>
<feature type="domain" description="Post-SET" evidence="12">
    <location>
        <begin position="1077"/>
        <end position="1093"/>
    </location>
</feature>
<dbReference type="GO" id="GO:0005634">
    <property type="term" value="C:nucleus"/>
    <property type="evidence" value="ECO:0007669"/>
    <property type="project" value="UniProtKB-SubCell"/>
</dbReference>
<dbReference type="GO" id="GO:0008270">
    <property type="term" value="F:zinc ion binding"/>
    <property type="evidence" value="ECO:0007669"/>
    <property type="project" value="InterPro"/>
</dbReference>
<evidence type="ECO:0000313" key="15">
    <source>
        <dbReference type="Proteomes" id="UP000623129"/>
    </source>
</evidence>
<dbReference type="Pfam" id="PF05033">
    <property type="entry name" value="Pre-SET"/>
    <property type="match status" value="1"/>
</dbReference>
<dbReference type="EMBL" id="SWLB01000001">
    <property type="protein sequence ID" value="KAF3342075.1"/>
    <property type="molecule type" value="Genomic_DNA"/>
</dbReference>
<feature type="domain" description="YDG" evidence="13">
    <location>
        <begin position="632"/>
        <end position="788"/>
    </location>
</feature>
<comment type="caution">
    <text evidence="14">The sequence shown here is derived from an EMBL/GenBank/DDBJ whole genome shotgun (WGS) entry which is preliminary data.</text>
</comment>
<feature type="compositionally biased region" description="Basic and acidic residues" evidence="9">
    <location>
        <begin position="354"/>
        <end position="365"/>
    </location>
</feature>
<dbReference type="SMART" id="SM00317">
    <property type="entry name" value="SET"/>
    <property type="match status" value="1"/>
</dbReference>
<feature type="compositionally biased region" description="Polar residues" evidence="9">
    <location>
        <begin position="596"/>
        <end position="606"/>
    </location>
</feature>
<keyword evidence="7 8" id="KW-0539">Nucleus</keyword>
<dbReference type="GO" id="GO:0003690">
    <property type="term" value="F:double-stranded DNA binding"/>
    <property type="evidence" value="ECO:0007669"/>
    <property type="project" value="TreeGrafter"/>
</dbReference>
<evidence type="ECO:0000256" key="3">
    <source>
        <dbReference type="ARBA" id="ARBA00022603"/>
    </source>
</evidence>
<dbReference type="InterPro" id="IPR003616">
    <property type="entry name" value="Post-SET_dom"/>
</dbReference>
<sequence>MDGAAVAIAEPQPKPPRRISDAPSARNLKPRHVSAVRRWPPGCGRFPPPPQPPTPSDQSQPPPSPPPSPPSLPLPSCSSSVSLTPSTPTSTTTNTLVSDSNAAPADSPPPPEGKMGNVPVTNEELLVNGATLVSDSNAVPDHANKPVDSPPPPEGKIDNSPVANGESLGNHLNQESVEVPNENLLAEKEKEKGDLSNKRWMNSKVYPPPKRRAVSAIRRFPVGCGRKPGFCLGLIDPQPVEPDPLISHEINHEENEDEIEANEQSDNADSEIEVNRESGTEDESESKVQEFIVVEKEQSMENFEIGVTNEKPKCEVDSMDKEPLVNGATVEPDIVEGVAIEKPNLEQVTASNEGRPDAEKPKCEEPLVNGATAEPDIVEAVAIEKPNSEQVTTSNDGISDAEIGVNIDSQQSKAIVIFSESVPEMGKSVGSTGKKKVVSRQKVLTKKNAGPKLGRRRDNSEAIDPLCICNDENAAMDPCTSEAIALSQIRPAVSAKKSVSRSSKPCLSEGKTKKKGSKVAKKSIRPVKDDNPISPQLPDLMTLTLPPVTPSDGERLLNARGKVKRILRLFQMVCRVLLRKEESGSGKQLQKDETETGSQSKNTKASNRIDLKAANIVKKSDEYVDPGNPVVGHVPGVEVGDEFRYRMELHLIGLHRPLQCGIDWTKVNGMPVATSIVASGGYSDGMDGSDVLIYTGSGGQPAGRKGQRTKPEDQKLEKGNLALKNSMEMKMPVRVIHGLKTRDTGIKVVMTFTYDGLYMVEEFRQEPQKHKIDGQEYIAQVFKYKLKRMPGQPELGLHVATKSKKCKIREGLCVPDISQGKEKIPICAVNTIDDEKPPTFKYVTSIIYPTWYEKTPPKGCDCTGKCSSSKKCSCAVKNGGEIAFNFNGAIIQAKPLIYECGPSCRCPPSCHNRVSQNGIKIPLEIFKTESRGWGVRSLSSIPSGSFICEYVGELLQDEEAEKRDNDEYLFDIGHNYDDAALWEGLPSFIPGIGSSGSGASASEGFTIDAAEMGNVGRFINHSCTPNLYAQNVLFDHDDKRMPHVMLFAAENIPPMQEMTYHYNYTIGEVRDSMGNEKVKKCYCGSSECDGRLY</sequence>
<feature type="region of interest" description="Disordered" evidence="9">
    <location>
        <begin position="1"/>
        <end position="207"/>
    </location>
</feature>
<feature type="region of interest" description="Disordered" evidence="9">
    <location>
        <begin position="346"/>
        <end position="371"/>
    </location>
</feature>
<feature type="compositionally biased region" description="Acidic residues" evidence="9">
    <location>
        <begin position="254"/>
        <end position="272"/>
    </location>
</feature>
<feature type="domain" description="SET" evidence="10">
    <location>
        <begin position="921"/>
        <end position="1063"/>
    </location>
</feature>
<feature type="compositionally biased region" description="Basic and acidic residues" evidence="9">
    <location>
        <begin position="185"/>
        <end position="197"/>
    </location>
</feature>
<dbReference type="PANTHER" id="PTHR45660:SF46">
    <property type="entry name" value="HISTONE-LYSINE N-METHYLTRANSFERASE, H3 LYSINE-9 SPECIFIC SUVH6"/>
    <property type="match status" value="1"/>
</dbReference>
<dbReference type="InterPro" id="IPR001214">
    <property type="entry name" value="SET_dom"/>
</dbReference>
<dbReference type="PROSITE" id="PS50868">
    <property type="entry name" value="POST_SET"/>
    <property type="match status" value="1"/>
</dbReference>
<proteinExistence type="predicted"/>
<dbReference type="GO" id="GO:0005694">
    <property type="term" value="C:chromosome"/>
    <property type="evidence" value="ECO:0007669"/>
    <property type="project" value="UniProtKB-SubCell"/>
</dbReference>
<evidence type="ECO:0000256" key="2">
    <source>
        <dbReference type="ARBA" id="ARBA00022454"/>
    </source>
</evidence>
<reference evidence="14" key="1">
    <citation type="submission" date="2020-01" db="EMBL/GenBank/DDBJ databases">
        <title>Genome sequence of Kobresia littledalei, the first chromosome-level genome in the family Cyperaceae.</title>
        <authorList>
            <person name="Qu G."/>
        </authorList>
    </citation>
    <scope>NUCLEOTIDE SEQUENCE</scope>
    <source>
        <strain evidence="14">C.B.Clarke</strain>
        <tissue evidence="14">Leaf</tissue>
    </source>
</reference>
<evidence type="ECO:0000256" key="1">
    <source>
        <dbReference type="ARBA" id="ARBA00004286"/>
    </source>
</evidence>
<feature type="region of interest" description="Disordered" evidence="9">
    <location>
        <begin position="242"/>
        <end position="287"/>
    </location>
</feature>
<feature type="compositionally biased region" description="Pro residues" evidence="9">
    <location>
        <begin position="46"/>
        <end position="73"/>
    </location>
</feature>
<evidence type="ECO:0000259" key="11">
    <source>
        <dbReference type="PROSITE" id="PS50867"/>
    </source>
</evidence>
<dbReference type="SMART" id="SM00466">
    <property type="entry name" value="SRA"/>
    <property type="match status" value="1"/>
</dbReference>
<dbReference type="PROSITE" id="PS51575">
    <property type="entry name" value="SAM_MT43_SUVAR39_2"/>
    <property type="match status" value="1"/>
</dbReference>
<dbReference type="GO" id="GO:0042054">
    <property type="term" value="F:histone methyltransferase activity"/>
    <property type="evidence" value="ECO:0007669"/>
    <property type="project" value="InterPro"/>
</dbReference>
<evidence type="ECO:0000256" key="7">
    <source>
        <dbReference type="ARBA" id="ARBA00023242"/>
    </source>
</evidence>
<dbReference type="Gene3D" id="2.30.280.10">
    <property type="entry name" value="SRA-YDG"/>
    <property type="match status" value="1"/>
</dbReference>